<dbReference type="Proteomes" id="UP001230504">
    <property type="component" value="Unassembled WGS sequence"/>
</dbReference>
<evidence type="ECO:0000313" key="1">
    <source>
        <dbReference type="EMBL" id="KAK1579132.1"/>
    </source>
</evidence>
<dbReference type="AlphaFoldDB" id="A0AAD8PRX7"/>
<gene>
    <name evidence="1" type="ORF">LY79DRAFT_357355</name>
</gene>
<comment type="caution">
    <text evidence="1">The sequence shown here is derived from an EMBL/GenBank/DDBJ whole genome shotgun (WGS) entry which is preliminary data.</text>
</comment>
<proteinExistence type="predicted"/>
<organism evidence="1 2">
    <name type="scientific">Colletotrichum navitas</name>
    <dbReference type="NCBI Taxonomy" id="681940"/>
    <lineage>
        <taxon>Eukaryota</taxon>
        <taxon>Fungi</taxon>
        <taxon>Dikarya</taxon>
        <taxon>Ascomycota</taxon>
        <taxon>Pezizomycotina</taxon>
        <taxon>Sordariomycetes</taxon>
        <taxon>Hypocreomycetidae</taxon>
        <taxon>Glomerellales</taxon>
        <taxon>Glomerellaceae</taxon>
        <taxon>Colletotrichum</taxon>
        <taxon>Colletotrichum graminicola species complex</taxon>
    </lineage>
</organism>
<keyword evidence="2" id="KW-1185">Reference proteome</keyword>
<name>A0AAD8PRX7_9PEZI</name>
<sequence length="167" mass="18393">MDADVDVVRGREHCPPSIDIKHITTTVTTTTTPHTSVTASWFCMLFCNPISHAVTCMAMLNIPYAMTAANTISSSSLRIRTFDTAPSVPCVHPHRTASRRAATLPRPLVLVYMRFAGVSLCVRTAFRLLPRPTESPSPPCIPRSDACDGGDGIKHKVLVYWQRTRTN</sequence>
<dbReference type="GeneID" id="85436939"/>
<dbReference type="RefSeq" id="XP_060410283.1">
    <property type="nucleotide sequence ID" value="XM_060552699.1"/>
</dbReference>
<accession>A0AAD8PRX7</accession>
<protein>
    <submittedName>
        <fullName evidence="1">Uncharacterized protein</fullName>
    </submittedName>
</protein>
<evidence type="ECO:0000313" key="2">
    <source>
        <dbReference type="Proteomes" id="UP001230504"/>
    </source>
</evidence>
<reference evidence="1" key="1">
    <citation type="submission" date="2021-06" db="EMBL/GenBank/DDBJ databases">
        <title>Comparative genomics, transcriptomics and evolutionary studies reveal genomic signatures of adaptation to plant cell wall in hemibiotrophic fungi.</title>
        <authorList>
            <consortium name="DOE Joint Genome Institute"/>
            <person name="Baroncelli R."/>
            <person name="Diaz J.F."/>
            <person name="Benocci T."/>
            <person name="Peng M."/>
            <person name="Battaglia E."/>
            <person name="Haridas S."/>
            <person name="Andreopoulos W."/>
            <person name="Labutti K."/>
            <person name="Pangilinan J."/>
            <person name="Floch G.L."/>
            <person name="Makela M.R."/>
            <person name="Henrissat B."/>
            <person name="Grigoriev I.V."/>
            <person name="Crouch J.A."/>
            <person name="De Vries R.P."/>
            <person name="Sukno S.A."/>
            <person name="Thon M.R."/>
        </authorList>
    </citation>
    <scope>NUCLEOTIDE SEQUENCE</scope>
    <source>
        <strain evidence="1">CBS 125086</strain>
    </source>
</reference>
<dbReference type="EMBL" id="JAHLJV010000070">
    <property type="protein sequence ID" value="KAK1579132.1"/>
    <property type="molecule type" value="Genomic_DNA"/>
</dbReference>